<dbReference type="eggNOG" id="ENOG5031RBN">
    <property type="taxonomic scope" value="Bacteria"/>
</dbReference>
<name>V2TV86_9GAMM</name>
<dbReference type="PATRIC" id="fig|1392540.3.peg.525"/>
<gene>
    <name evidence="1" type="ORF">P256_00534</name>
</gene>
<evidence type="ECO:0000313" key="2">
    <source>
        <dbReference type="Proteomes" id="UP000023785"/>
    </source>
</evidence>
<accession>V2TV86</accession>
<organism evidence="1 2">
    <name type="scientific">Acinetobacter nectaris CIP 110549</name>
    <dbReference type="NCBI Taxonomy" id="1392540"/>
    <lineage>
        <taxon>Bacteria</taxon>
        <taxon>Pseudomonadati</taxon>
        <taxon>Pseudomonadota</taxon>
        <taxon>Gammaproteobacteria</taxon>
        <taxon>Moraxellales</taxon>
        <taxon>Moraxellaceae</taxon>
        <taxon>Acinetobacter</taxon>
    </lineage>
</organism>
<protein>
    <submittedName>
        <fullName evidence="1">Uncharacterized protein</fullName>
    </submittedName>
</protein>
<evidence type="ECO:0000313" key="1">
    <source>
        <dbReference type="EMBL" id="ESK40095.1"/>
    </source>
</evidence>
<comment type="caution">
    <text evidence="1">The sequence shown here is derived from an EMBL/GenBank/DDBJ whole genome shotgun (WGS) entry which is preliminary data.</text>
</comment>
<dbReference type="HOGENOM" id="CLU_2068058_0_0_6"/>
<dbReference type="OrthoDB" id="6703605at2"/>
<reference evidence="1 2" key="1">
    <citation type="submission" date="2013-10" db="EMBL/GenBank/DDBJ databases">
        <title>The Genome Sequence of Acinetobacter nectaris CIP 110549.</title>
        <authorList>
            <consortium name="The Broad Institute Genomics Platform"/>
            <consortium name="The Broad Institute Genome Sequencing Center for Infectious Disease"/>
            <person name="Cerqueira G."/>
            <person name="Feldgarden M."/>
            <person name="Courvalin P."/>
            <person name="Grillot-Courvalin C."/>
            <person name="Clermont D."/>
            <person name="Rocha E."/>
            <person name="Yoon E.-J."/>
            <person name="Nemec A."/>
            <person name="Young S.K."/>
            <person name="Zeng Q."/>
            <person name="Gargeya S."/>
            <person name="Fitzgerald M."/>
            <person name="Abouelleil A."/>
            <person name="Alvarado L."/>
            <person name="Berlin A.M."/>
            <person name="Chapman S.B."/>
            <person name="Gainer-Dewar J."/>
            <person name="Goldberg J."/>
            <person name="Gnerre S."/>
            <person name="Griggs A."/>
            <person name="Gujja S."/>
            <person name="Hansen M."/>
            <person name="Howarth C."/>
            <person name="Imamovic A."/>
            <person name="Ireland A."/>
            <person name="Larimer J."/>
            <person name="McCowan C."/>
            <person name="Murphy C."/>
            <person name="Pearson M."/>
            <person name="Poon T.W."/>
            <person name="Priest M."/>
            <person name="Roberts A."/>
            <person name="Saif S."/>
            <person name="Shea T."/>
            <person name="Sykes S."/>
            <person name="Wortman J."/>
            <person name="Nusbaum C."/>
            <person name="Birren B."/>
        </authorList>
    </citation>
    <scope>NUCLEOTIDE SEQUENCE [LARGE SCALE GENOMIC DNA]</scope>
    <source>
        <strain evidence="1 2">CIP 110549</strain>
    </source>
</reference>
<dbReference type="STRING" id="1392540.P256_00534"/>
<sequence length="115" mass="13435">MNMEYTHKTDYFFFAHKFIRFLETYLQQHPDERVTVLNLNIMDDIFSHDFASTTVNLDSILNIVDEYHLTTNEGVKTLIHHHDINLKKHLLTISFNDDAVKCSQAGQAIHYPNVA</sequence>
<dbReference type="Proteomes" id="UP000023785">
    <property type="component" value="Unassembled WGS sequence"/>
</dbReference>
<dbReference type="EMBL" id="AYER01000003">
    <property type="protein sequence ID" value="ESK40095.1"/>
    <property type="molecule type" value="Genomic_DNA"/>
</dbReference>
<proteinExistence type="predicted"/>
<dbReference type="RefSeq" id="WP_023272137.1">
    <property type="nucleotide sequence ID" value="NZ_KI530712.1"/>
</dbReference>
<keyword evidence="2" id="KW-1185">Reference proteome</keyword>
<dbReference type="AlphaFoldDB" id="V2TV86"/>